<accession>D4D1L0</accession>
<dbReference type="OrthoDB" id="5596422at2759"/>
<evidence type="ECO:0000313" key="3">
    <source>
        <dbReference type="EMBL" id="EFE44275.1"/>
    </source>
</evidence>
<evidence type="ECO:0000256" key="1">
    <source>
        <dbReference type="SAM" id="MobiDB-lite"/>
    </source>
</evidence>
<organism evidence="3 4">
    <name type="scientific">Trichophyton verrucosum (strain HKI 0517)</name>
    <dbReference type="NCBI Taxonomy" id="663202"/>
    <lineage>
        <taxon>Eukaryota</taxon>
        <taxon>Fungi</taxon>
        <taxon>Dikarya</taxon>
        <taxon>Ascomycota</taxon>
        <taxon>Pezizomycotina</taxon>
        <taxon>Eurotiomycetes</taxon>
        <taxon>Eurotiomycetidae</taxon>
        <taxon>Onygenales</taxon>
        <taxon>Arthrodermataceae</taxon>
        <taxon>Trichophyton</taxon>
    </lineage>
</organism>
<reference evidence="4" key="1">
    <citation type="journal article" date="2011" name="Genome Biol.">
        <title>Comparative and functional genomics provide insights into the pathogenicity of dermatophytic fungi.</title>
        <authorList>
            <person name="Burmester A."/>
            <person name="Shelest E."/>
            <person name="Gloeckner G."/>
            <person name="Heddergott C."/>
            <person name="Schindler S."/>
            <person name="Staib P."/>
            <person name="Heidel A."/>
            <person name="Felder M."/>
            <person name="Petzold A."/>
            <person name="Szafranski K."/>
            <person name="Feuermann M."/>
            <person name="Pedruzzi I."/>
            <person name="Priebe S."/>
            <person name="Groth M."/>
            <person name="Winkler R."/>
            <person name="Li W."/>
            <person name="Kniemeyer O."/>
            <person name="Schroeckh V."/>
            <person name="Hertweck C."/>
            <person name="Hube B."/>
            <person name="White T.C."/>
            <person name="Platzer M."/>
            <person name="Guthke R."/>
            <person name="Heitman J."/>
            <person name="Woestemeyer J."/>
            <person name="Zipfel P.F."/>
            <person name="Monod M."/>
            <person name="Brakhage A.A."/>
        </authorList>
    </citation>
    <scope>NUCLEOTIDE SEQUENCE [LARGE SCALE GENOMIC DNA]</scope>
    <source>
        <strain evidence="4">HKI 0517</strain>
    </source>
</reference>
<gene>
    <name evidence="3" type="ORF">TRV_00961</name>
</gene>
<dbReference type="EMBL" id="ACYE01000054">
    <property type="protein sequence ID" value="EFE44275.1"/>
    <property type="molecule type" value="Genomic_DNA"/>
</dbReference>
<dbReference type="HOGENOM" id="CLU_040072_0_0_1"/>
<evidence type="ECO:0000313" key="4">
    <source>
        <dbReference type="Proteomes" id="UP000008383"/>
    </source>
</evidence>
<dbReference type="Pfam" id="PF00179">
    <property type="entry name" value="UQ_con"/>
    <property type="match status" value="1"/>
</dbReference>
<evidence type="ECO:0000259" key="2">
    <source>
        <dbReference type="PROSITE" id="PS50127"/>
    </source>
</evidence>
<name>D4D1L0_TRIVH</name>
<feature type="compositionally biased region" description="Polar residues" evidence="1">
    <location>
        <begin position="275"/>
        <end position="296"/>
    </location>
</feature>
<dbReference type="Proteomes" id="UP000008383">
    <property type="component" value="Unassembled WGS sequence"/>
</dbReference>
<sequence length="358" mass="39356">MSSSKLPRVAALRRQQLRLEFASIKVSPPVGVYVSLSPSDPALWSGVLFVQKGTMRLFQARLPTIISSLSSVIGPYASAILRFQIRFPPLYPDLPPLVTFTTPIFHPLVVPLTTQTYSNRPSDLDSVTGTIEEQLPPGGFSLRHGFPQWFIKTERSNVGSLSSSRSTSGQKPGNIGVHVEQDSGLVESSTDEIISRISPLPCDIQDPKKSGVTDVTALDLLEYIRSTFDDETVLDSIPLEATGCPNAWHAWSAHRRHPRTGPATERRSSKDAGVSSPSTLGRTLSPDSIQRSSPQARSPGEWNWEGVWLKRVKENIHHSFLESVLFGSSSRAGSSGDDMVRMTRFKYVLECHSPYAST</sequence>
<proteinExistence type="predicted"/>
<feature type="region of interest" description="Disordered" evidence="1">
    <location>
        <begin position="252"/>
        <end position="300"/>
    </location>
</feature>
<dbReference type="Gene3D" id="3.10.110.10">
    <property type="entry name" value="Ubiquitin Conjugating Enzyme"/>
    <property type="match status" value="1"/>
</dbReference>
<dbReference type="InterPro" id="IPR000608">
    <property type="entry name" value="UBC"/>
</dbReference>
<dbReference type="SUPFAM" id="SSF54495">
    <property type="entry name" value="UBC-like"/>
    <property type="match status" value="1"/>
</dbReference>
<protein>
    <submittedName>
        <fullName evidence="3">Ubiquitin-conjugating enzyme, putative</fullName>
    </submittedName>
</protein>
<comment type="caution">
    <text evidence="3">The sequence shown here is derived from an EMBL/GenBank/DDBJ whole genome shotgun (WGS) entry which is preliminary data.</text>
</comment>
<dbReference type="AlphaFoldDB" id="D4D1L0"/>
<dbReference type="KEGG" id="tve:TRV_00961"/>
<dbReference type="GeneID" id="9580377"/>
<keyword evidence="4" id="KW-1185">Reference proteome</keyword>
<dbReference type="CDD" id="cd23814">
    <property type="entry name" value="UEV_AKTIP"/>
    <property type="match status" value="1"/>
</dbReference>
<dbReference type="RefSeq" id="XP_003024886.1">
    <property type="nucleotide sequence ID" value="XM_003024840.1"/>
</dbReference>
<dbReference type="InterPro" id="IPR016135">
    <property type="entry name" value="UBQ-conjugating_enzyme/RWD"/>
</dbReference>
<feature type="domain" description="UBC core" evidence="2">
    <location>
        <begin position="12"/>
        <end position="199"/>
    </location>
</feature>
<dbReference type="PROSITE" id="PS50127">
    <property type="entry name" value="UBC_2"/>
    <property type="match status" value="1"/>
</dbReference>